<dbReference type="PROSITE" id="PS51257">
    <property type="entry name" value="PROKAR_LIPOPROTEIN"/>
    <property type="match status" value="1"/>
</dbReference>
<keyword evidence="2" id="KW-1185">Reference proteome</keyword>
<gene>
    <name evidence="1" type="ORF">ACFSJU_09065</name>
</gene>
<evidence type="ECO:0000313" key="2">
    <source>
        <dbReference type="Proteomes" id="UP001597387"/>
    </source>
</evidence>
<dbReference type="Proteomes" id="UP001597387">
    <property type="component" value="Unassembled WGS sequence"/>
</dbReference>
<dbReference type="RefSeq" id="WP_255903407.1">
    <property type="nucleotide sequence ID" value="NZ_JAFMZO010000003.1"/>
</dbReference>
<evidence type="ECO:0008006" key="3">
    <source>
        <dbReference type="Google" id="ProtNLM"/>
    </source>
</evidence>
<protein>
    <recommendedName>
        <fullName evidence="3">GerMN domain-containing protein</fullName>
    </recommendedName>
</protein>
<accession>A0ABW4ZKD2</accession>
<comment type="caution">
    <text evidence="1">The sequence shown here is derived from an EMBL/GenBank/DDBJ whole genome shotgun (WGS) entry which is preliminary data.</text>
</comment>
<name>A0ABW4ZKD2_9SPHI</name>
<organism evidence="1 2">
    <name type="scientific">Paradesertivirga mongoliensis</name>
    <dbReference type="NCBI Taxonomy" id="2100740"/>
    <lineage>
        <taxon>Bacteria</taxon>
        <taxon>Pseudomonadati</taxon>
        <taxon>Bacteroidota</taxon>
        <taxon>Sphingobacteriia</taxon>
        <taxon>Sphingobacteriales</taxon>
        <taxon>Sphingobacteriaceae</taxon>
        <taxon>Paradesertivirga</taxon>
    </lineage>
</organism>
<proteinExistence type="predicted"/>
<reference evidence="2" key="1">
    <citation type="journal article" date="2019" name="Int. J. Syst. Evol. Microbiol.">
        <title>The Global Catalogue of Microorganisms (GCM) 10K type strain sequencing project: providing services to taxonomists for standard genome sequencing and annotation.</title>
        <authorList>
            <consortium name="The Broad Institute Genomics Platform"/>
            <consortium name="The Broad Institute Genome Sequencing Center for Infectious Disease"/>
            <person name="Wu L."/>
            <person name="Ma J."/>
        </authorList>
    </citation>
    <scope>NUCLEOTIDE SEQUENCE [LARGE SCALE GENOMIC DNA]</scope>
    <source>
        <strain evidence="2">KCTC 42217</strain>
    </source>
</reference>
<dbReference type="EMBL" id="JBHUHZ010000001">
    <property type="protein sequence ID" value="MFD2162543.1"/>
    <property type="molecule type" value="Genomic_DNA"/>
</dbReference>
<evidence type="ECO:0000313" key="1">
    <source>
        <dbReference type="EMBL" id="MFD2162543.1"/>
    </source>
</evidence>
<sequence length="164" mass="18144">MRRIVYVLLAYVLVVSCSNESENKVTDQDVADTVVEDAPAPINAPPYAVEYDQETQDLNLVRSKENIGKADVDDMLRVINAKYEGIKLDLISSKTDTVNLRIADASKLTQEMGSAGAEAYLAEVTFSLTELPGIKAIKVEFEEGDHAMPGVYTREDFKNVKIKK</sequence>